<protein>
    <submittedName>
        <fullName evidence="1">Uncharacterized protein</fullName>
    </submittedName>
</protein>
<gene>
    <name evidence="1" type="ORF">AVEN_249214_1</name>
    <name evidence="2" type="ORF">AVEN_49597_1</name>
</gene>
<reference evidence="1 3" key="1">
    <citation type="journal article" date="2019" name="Sci. Rep.">
        <title>Orb-weaving spider Araneus ventricosus genome elucidates the spidroin gene catalogue.</title>
        <authorList>
            <person name="Kono N."/>
            <person name="Nakamura H."/>
            <person name="Ohtoshi R."/>
            <person name="Moran D.A.P."/>
            <person name="Shinohara A."/>
            <person name="Yoshida Y."/>
            <person name="Fujiwara M."/>
            <person name="Mori M."/>
            <person name="Tomita M."/>
            <person name="Arakawa K."/>
        </authorList>
    </citation>
    <scope>NUCLEOTIDE SEQUENCE [LARGE SCALE GENOMIC DNA]</scope>
</reference>
<accession>A0A4Y2X4C9</accession>
<keyword evidence="3" id="KW-1185">Reference proteome</keyword>
<dbReference type="EMBL" id="BGPR01070305">
    <property type="protein sequence ID" value="GBO43756.1"/>
    <property type="molecule type" value="Genomic_DNA"/>
</dbReference>
<name>A0A4Y2X4C9_ARAVE</name>
<dbReference type="EMBL" id="BGPR01070304">
    <property type="protein sequence ID" value="GBO43754.1"/>
    <property type="molecule type" value="Genomic_DNA"/>
</dbReference>
<dbReference type="AlphaFoldDB" id="A0A4Y2X4C9"/>
<comment type="caution">
    <text evidence="1">The sequence shown here is derived from an EMBL/GenBank/DDBJ whole genome shotgun (WGS) entry which is preliminary data.</text>
</comment>
<dbReference type="OrthoDB" id="6419443at2759"/>
<organism evidence="1 3">
    <name type="scientific">Araneus ventricosus</name>
    <name type="common">Orbweaver spider</name>
    <name type="synonym">Epeira ventricosa</name>
    <dbReference type="NCBI Taxonomy" id="182803"/>
    <lineage>
        <taxon>Eukaryota</taxon>
        <taxon>Metazoa</taxon>
        <taxon>Ecdysozoa</taxon>
        <taxon>Arthropoda</taxon>
        <taxon>Chelicerata</taxon>
        <taxon>Arachnida</taxon>
        <taxon>Araneae</taxon>
        <taxon>Araneomorphae</taxon>
        <taxon>Entelegynae</taxon>
        <taxon>Araneoidea</taxon>
        <taxon>Araneidae</taxon>
        <taxon>Araneus</taxon>
    </lineage>
</organism>
<proteinExistence type="predicted"/>
<evidence type="ECO:0000313" key="1">
    <source>
        <dbReference type="EMBL" id="GBO43754.1"/>
    </source>
</evidence>
<evidence type="ECO:0000313" key="3">
    <source>
        <dbReference type="Proteomes" id="UP000499080"/>
    </source>
</evidence>
<dbReference type="Proteomes" id="UP000499080">
    <property type="component" value="Unassembled WGS sequence"/>
</dbReference>
<evidence type="ECO:0000313" key="2">
    <source>
        <dbReference type="EMBL" id="GBO43756.1"/>
    </source>
</evidence>
<sequence length="175" mass="20063">MEKGRATDEEIENGIKWIAACFRRGQRCTCEVINFPTYVDELGYFYWASPVPSCVTRKKTLAAIENCEEFLSFFHLPSLKVVSVGEGTGSDLDGLYSAIYEYSLLSEKPQSLFRSMEVVLIDKNIKCKPFFLKEDQLLRDPNTDFGNTSQLMRSRNITTSFIRTDLKKLSADLWK</sequence>